<evidence type="ECO:0000256" key="3">
    <source>
        <dbReference type="ARBA" id="ARBA00022723"/>
    </source>
</evidence>
<comment type="caution">
    <text evidence="11">The sequence shown here is derived from an EMBL/GenBank/DDBJ whole genome shotgun (WGS) entry which is preliminary data.</text>
</comment>
<dbReference type="HAMAP" id="MF_01924">
    <property type="entry name" value="A_A_dipeptidase"/>
    <property type="match status" value="1"/>
</dbReference>
<sequence length="219" mass="25455">MKNFSFLLMVIVLVSCKSTYLDAKKSPVLLDINKETDDYAFVNLKNYSNDFVFDMKYATPDNFLKEKVYPCGECFLRVKTIKSLLEANKAFLDKGYKIKLYDCYRPIAIQKQMWKIVPNPTYVANPKKGSIHNKGGAVDITLVDSLGIELNMGTKFDFFGEEASHNYSNLSKDILENRKFLKEIMLQHNFKSFDSEWWHYNLTNSSADKVSNQKWRCED</sequence>
<dbReference type="Gene3D" id="3.30.1380.10">
    <property type="match status" value="1"/>
</dbReference>
<evidence type="ECO:0000313" key="12">
    <source>
        <dbReference type="Proteomes" id="UP001491349"/>
    </source>
</evidence>
<dbReference type="PANTHER" id="PTHR43126:SF1">
    <property type="entry name" value="D-ALANYL-D-ALANINE DIPEPTIDASE"/>
    <property type="match status" value="1"/>
</dbReference>
<dbReference type="PIRSF" id="PIRSF026671">
    <property type="entry name" value="AA_dipeptidase"/>
    <property type="match status" value="1"/>
</dbReference>
<keyword evidence="4 9" id="KW-0378">Hydrolase</keyword>
<comment type="function">
    <text evidence="9 10">Catalyzes hydrolysis of the D-alanyl-D-alanine dipeptide.</text>
</comment>
<evidence type="ECO:0000256" key="9">
    <source>
        <dbReference type="HAMAP-Rule" id="MF_01924"/>
    </source>
</evidence>
<dbReference type="Pfam" id="PF01427">
    <property type="entry name" value="Peptidase_M15"/>
    <property type="match status" value="1"/>
</dbReference>
<dbReference type="PANTHER" id="PTHR43126">
    <property type="entry name" value="D-ALANYL-D-ALANINE DIPEPTIDASE"/>
    <property type="match status" value="1"/>
</dbReference>
<name>A0ABU9E1Z8_9FLAO</name>
<dbReference type="PROSITE" id="PS51257">
    <property type="entry name" value="PROKAR_LIPOPROTEIN"/>
    <property type="match status" value="1"/>
</dbReference>
<keyword evidence="7 9" id="KW-0482">Metalloprotease</keyword>
<keyword evidence="8 10" id="KW-0961">Cell wall biogenesis/degradation</keyword>
<keyword evidence="3 9" id="KW-0479">Metal-binding</keyword>
<dbReference type="EC" id="3.4.13.22" evidence="9 10"/>
<evidence type="ECO:0000256" key="5">
    <source>
        <dbReference type="ARBA" id="ARBA00022833"/>
    </source>
</evidence>
<proteinExistence type="inferred from homology"/>
<keyword evidence="5 9" id="KW-0862">Zinc</keyword>
<evidence type="ECO:0000256" key="2">
    <source>
        <dbReference type="ARBA" id="ARBA00022670"/>
    </source>
</evidence>
<comment type="catalytic activity">
    <reaction evidence="1 9 10">
        <text>D-alanyl-D-alanine + H2O = 2 D-alanine</text>
        <dbReference type="Rhea" id="RHEA:20661"/>
        <dbReference type="ChEBI" id="CHEBI:15377"/>
        <dbReference type="ChEBI" id="CHEBI:57416"/>
        <dbReference type="ChEBI" id="CHEBI:57822"/>
        <dbReference type="EC" id="3.4.13.22"/>
    </reaction>
</comment>
<protein>
    <recommendedName>
        <fullName evidence="9 10">D-alanyl-D-alanine dipeptidase</fullName>
        <shortName evidence="9 10">D-Ala-D-Ala dipeptidase</shortName>
        <ecNumber evidence="9 10">3.4.13.22</ecNumber>
    </recommendedName>
</protein>
<evidence type="ECO:0000256" key="1">
    <source>
        <dbReference type="ARBA" id="ARBA00001362"/>
    </source>
</evidence>
<dbReference type="SUPFAM" id="SSF55166">
    <property type="entry name" value="Hedgehog/DD-peptidase"/>
    <property type="match status" value="1"/>
</dbReference>
<dbReference type="CDD" id="cd14840">
    <property type="entry name" value="D-Ala-D-Ala_dipeptidase_Aad"/>
    <property type="match status" value="1"/>
</dbReference>
<organism evidence="11 12">
    <name type="scientific">Flavobacterium buctense</name>
    <dbReference type="NCBI Taxonomy" id="1648146"/>
    <lineage>
        <taxon>Bacteria</taxon>
        <taxon>Pseudomonadati</taxon>
        <taxon>Bacteroidota</taxon>
        <taxon>Flavobacteriia</taxon>
        <taxon>Flavobacteriales</taxon>
        <taxon>Flavobacteriaceae</taxon>
        <taxon>Flavobacterium</taxon>
    </lineage>
</organism>
<evidence type="ECO:0000256" key="8">
    <source>
        <dbReference type="ARBA" id="ARBA00023316"/>
    </source>
</evidence>
<dbReference type="EMBL" id="JBBPCB010000006">
    <property type="protein sequence ID" value="MEK8180684.1"/>
    <property type="molecule type" value="Genomic_DNA"/>
</dbReference>
<dbReference type="RefSeq" id="WP_187660797.1">
    <property type="nucleotide sequence ID" value="NZ_JACTAB010000006.1"/>
</dbReference>
<gene>
    <name evidence="11" type="ORF">WMW71_10075</name>
</gene>
<feature type="binding site" evidence="9">
    <location>
        <position position="199"/>
    </location>
    <ligand>
        <name>Zn(2+)</name>
        <dbReference type="ChEBI" id="CHEBI:29105"/>
        <note>catalytic</note>
    </ligand>
</feature>
<comment type="cofactor">
    <cofactor evidence="9">
        <name>Zn(2+)</name>
        <dbReference type="ChEBI" id="CHEBI:29105"/>
    </cofactor>
    <text evidence="9">Binds 1 zinc ion per subunit.</text>
</comment>
<evidence type="ECO:0000313" key="11">
    <source>
        <dbReference type="EMBL" id="MEK8180684.1"/>
    </source>
</evidence>
<keyword evidence="6 9" id="KW-0224">Dipeptidase</keyword>
<dbReference type="InterPro" id="IPR009045">
    <property type="entry name" value="Zn_M74/Hedgehog-like"/>
</dbReference>
<keyword evidence="12" id="KW-1185">Reference proteome</keyword>
<evidence type="ECO:0000256" key="4">
    <source>
        <dbReference type="ARBA" id="ARBA00022801"/>
    </source>
</evidence>
<comment type="similarity">
    <text evidence="9 10">Belongs to the peptidase M15D family.</text>
</comment>
<evidence type="ECO:0000256" key="7">
    <source>
        <dbReference type="ARBA" id="ARBA00023049"/>
    </source>
</evidence>
<reference evidence="11 12" key="1">
    <citation type="submission" date="2024-04" db="EMBL/GenBank/DDBJ databases">
        <title>draft genome sequnece of Flavobacterium buctense JCM 30750.</title>
        <authorList>
            <person name="Kim D.-U."/>
        </authorList>
    </citation>
    <scope>NUCLEOTIDE SEQUENCE [LARGE SCALE GENOMIC DNA]</scope>
    <source>
        <strain evidence="11 12">JCM 30750</strain>
    </source>
</reference>
<feature type="binding site" evidence="9">
    <location>
        <position position="132"/>
    </location>
    <ligand>
        <name>Zn(2+)</name>
        <dbReference type="ChEBI" id="CHEBI:29105"/>
        <note>catalytic</note>
    </ligand>
</feature>
<feature type="binding site" evidence="9">
    <location>
        <position position="139"/>
    </location>
    <ligand>
        <name>Zn(2+)</name>
        <dbReference type="ChEBI" id="CHEBI:29105"/>
        <note>catalytic</note>
    </ligand>
</feature>
<keyword evidence="2 9" id="KW-0645">Protease</keyword>
<feature type="site" description="Transition state stabilizer" evidence="9">
    <location>
        <position position="105"/>
    </location>
</feature>
<dbReference type="Proteomes" id="UP001491349">
    <property type="component" value="Unassembled WGS sequence"/>
</dbReference>
<evidence type="ECO:0000256" key="6">
    <source>
        <dbReference type="ARBA" id="ARBA00022997"/>
    </source>
</evidence>
<feature type="active site" description="Proton donor/acceptor" evidence="9">
    <location>
        <position position="196"/>
    </location>
</feature>
<accession>A0ABU9E1Z8</accession>
<evidence type="ECO:0000256" key="10">
    <source>
        <dbReference type="PIRNR" id="PIRNR026671"/>
    </source>
</evidence>
<dbReference type="InterPro" id="IPR000755">
    <property type="entry name" value="A_A_dipeptidase"/>
</dbReference>